<organism evidence="2 3">
    <name type="scientific">Agrobacterium burrii</name>
    <dbReference type="NCBI Taxonomy" id="2815339"/>
    <lineage>
        <taxon>Bacteria</taxon>
        <taxon>Pseudomonadati</taxon>
        <taxon>Pseudomonadota</taxon>
        <taxon>Alphaproteobacteria</taxon>
        <taxon>Hyphomicrobiales</taxon>
        <taxon>Rhizobiaceae</taxon>
        <taxon>Rhizobium/Agrobacterium group</taxon>
        <taxon>Agrobacterium</taxon>
        <taxon>Agrobacterium tumefaciens complex</taxon>
    </lineage>
</organism>
<reference evidence="2 3" key="1">
    <citation type="submission" date="2021-03" db="EMBL/GenBank/DDBJ databases">
        <title>Whole genome sequence of Agrobacterium sp. strain Rnr.</title>
        <authorList>
            <person name="Mafakheri H."/>
            <person name="Taghavi S.M."/>
            <person name="Nemanja K."/>
            <person name="Osdaghi E."/>
        </authorList>
    </citation>
    <scope>NUCLEOTIDE SEQUENCE [LARGE SCALE GENOMIC DNA]</scope>
    <source>
        <strain evidence="2 3">Rnr</strain>
    </source>
</reference>
<evidence type="ECO:0000256" key="1">
    <source>
        <dbReference type="SAM" id="SignalP"/>
    </source>
</evidence>
<gene>
    <name evidence="2" type="ORF">JZX89_13910</name>
</gene>
<evidence type="ECO:0000313" key="3">
    <source>
        <dbReference type="Proteomes" id="UP000664699"/>
    </source>
</evidence>
<protein>
    <submittedName>
        <fullName evidence="2">Uncharacterized protein</fullName>
    </submittedName>
</protein>
<evidence type="ECO:0000313" key="2">
    <source>
        <dbReference type="EMBL" id="MBO0131845.1"/>
    </source>
</evidence>
<name>A0ABS3EIQ1_9HYPH</name>
<accession>A0ABS3EIQ1</accession>
<keyword evidence="1" id="KW-0732">Signal</keyword>
<comment type="caution">
    <text evidence="2">The sequence shown here is derived from an EMBL/GenBank/DDBJ whole genome shotgun (WGS) entry which is preliminary data.</text>
</comment>
<dbReference type="RefSeq" id="WP_207134386.1">
    <property type="nucleotide sequence ID" value="NZ_JAFLNA010000006.1"/>
</dbReference>
<feature type="chain" id="PRO_5045285534" evidence="1">
    <location>
        <begin position="30"/>
        <end position="387"/>
    </location>
</feature>
<dbReference type="EMBL" id="JAFLNA010000006">
    <property type="protein sequence ID" value="MBO0131845.1"/>
    <property type="molecule type" value="Genomic_DNA"/>
</dbReference>
<sequence length="387" mass="42899">MKSLFLVLRRLSFSAMVLMTTAIGLDVMAEDYTSRLTLDSTAKASEPYTFQEARDLNFHSVKIDSFMWFKEQRALSEWDKYETFDNVTLQSIGYDPANRDHFEIQIITAEIKPEKVARGVDYARLFAKEWAPSVSAMKEYGRDAGDVFALGPDNGFNRRERVAVWRDDKSLLIVRAGYAQEEAARVEPQIAQFFGALKLDNELTDSIDGSMHSQELPSSGGTVYSARLPDGWKKLTQNSDPNPSYTGAMFTNSNDPDGNAAVSLFIFPTPKSDLSPTDEQLRQLAAKVVEIELQNLMPDVGYKLDQDVTFVPDEKVGDVDRGFIDIVTLQGSGQKIRAKTVLNVKKGIVAAVASVTAFPAAPTDVATMIHTDFVTRVIGDGLVDQLK</sequence>
<proteinExistence type="predicted"/>
<dbReference type="Proteomes" id="UP000664699">
    <property type="component" value="Unassembled WGS sequence"/>
</dbReference>
<feature type="signal peptide" evidence="1">
    <location>
        <begin position="1"/>
        <end position="29"/>
    </location>
</feature>
<keyword evidence="3" id="KW-1185">Reference proteome</keyword>